<evidence type="ECO:0000256" key="2">
    <source>
        <dbReference type="ARBA" id="ARBA00008314"/>
    </source>
</evidence>
<dbReference type="Pfam" id="PF00595">
    <property type="entry name" value="PDZ"/>
    <property type="match status" value="1"/>
</dbReference>
<dbReference type="FunFam" id="1.10.10.820:FF:000004">
    <property type="entry name" value="unconventional myosin-XVIIIa isoform X1"/>
    <property type="match status" value="1"/>
</dbReference>
<evidence type="ECO:0000259" key="13">
    <source>
        <dbReference type="PROSITE" id="PS51456"/>
    </source>
</evidence>
<dbReference type="Pfam" id="PF00612">
    <property type="entry name" value="IQ"/>
    <property type="match status" value="1"/>
</dbReference>
<dbReference type="CDD" id="cd01386">
    <property type="entry name" value="MYSc_Myo18"/>
    <property type="match status" value="1"/>
</dbReference>
<dbReference type="PROSITE" id="PS50096">
    <property type="entry name" value="IQ"/>
    <property type="match status" value="1"/>
</dbReference>
<evidence type="ECO:0000256" key="1">
    <source>
        <dbReference type="ARBA" id="ARBA00004496"/>
    </source>
</evidence>
<dbReference type="InterPro" id="IPR000048">
    <property type="entry name" value="IQ_motif_EF-hand-BS"/>
</dbReference>
<dbReference type="Gene3D" id="1.20.5.1160">
    <property type="entry name" value="Vasodilator-stimulated phosphoprotein"/>
    <property type="match status" value="1"/>
</dbReference>
<dbReference type="Gene3D" id="3.30.70.1590">
    <property type="match status" value="1"/>
</dbReference>
<keyword evidence="5 10" id="KW-0547">Nucleotide-binding</keyword>
<evidence type="ECO:0000256" key="10">
    <source>
        <dbReference type="PROSITE-ProRule" id="PRU00782"/>
    </source>
</evidence>
<evidence type="ECO:0000256" key="7">
    <source>
        <dbReference type="ARBA" id="ARBA00023054"/>
    </source>
</evidence>
<keyword evidence="9 10" id="KW-0505">Motor protein</keyword>
<dbReference type="InterPro" id="IPR027417">
    <property type="entry name" value="P-loop_NTPase"/>
</dbReference>
<reference evidence="15" key="1">
    <citation type="submission" date="2025-08" db="UniProtKB">
        <authorList>
            <consortium name="Ensembl"/>
        </authorList>
    </citation>
    <scope>IDENTIFICATION</scope>
</reference>
<dbReference type="FunFam" id="1.20.58.530:FF:000011">
    <property type="entry name" value="unconventional myosin-XVIIIa isoform X2"/>
    <property type="match status" value="1"/>
</dbReference>
<comment type="subcellular location">
    <subcellularLocation>
        <location evidence="1">Cytoplasm</location>
    </subcellularLocation>
</comment>
<feature type="region of interest" description="Disordered" evidence="11">
    <location>
        <begin position="148"/>
        <end position="204"/>
    </location>
</feature>
<protein>
    <submittedName>
        <fullName evidence="15">Myosin XVIIIAb</fullName>
    </submittedName>
</protein>
<keyword evidence="10" id="KW-0009">Actin-binding</keyword>
<feature type="compositionally biased region" description="Polar residues" evidence="11">
    <location>
        <begin position="188"/>
        <end position="198"/>
    </location>
</feature>
<dbReference type="GO" id="GO:0016460">
    <property type="term" value="C:myosin II complex"/>
    <property type="evidence" value="ECO:0007669"/>
    <property type="project" value="TreeGrafter"/>
</dbReference>
<evidence type="ECO:0000313" key="16">
    <source>
        <dbReference type="Proteomes" id="UP000694427"/>
    </source>
</evidence>
<dbReference type="GO" id="GO:0003774">
    <property type="term" value="F:cytoskeletal motor activity"/>
    <property type="evidence" value="ECO:0007669"/>
    <property type="project" value="UniProtKB-UniRule"/>
</dbReference>
<dbReference type="Pfam" id="PF00063">
    <property type="entry name" value="Myosin_head"/>
    <property type="match status" value="2"/>
</dbReference>
<comment type="similarity">
    <text evidence="2 10">Belongs to the TRAFAC class myosin-kinesin ATPase superfamily. Myosin family.</text>
</comment>
<keyword evidence="4" id="KW-0597">Phosphoprotein</keyword>
<evidence type="ECO:0000313" key="15">
    <source>
        <dbReference type="Ensembl" id="ENSCCRP00010086375.1"/>
    </source>
</evidence>
<feature type="domain" description="PDZ" evidence="12">
    <location>
        <begin position="229"/>
        <end position="320"/>
    </location>
</feature>
<evidence type="ECO:0000256" key="8">
    <source>
        <dbReference type="ARBA" id="ARBA00023123"/>
    </source>
</evidence>
<dbReference type="PRINTS" id="PR00193">
    <property type="entry name" value="MYOSINHEAVY"/>
</dbReference>
<dbReference type="Pfam" id="PF01576">
    <property type="entry name" value="Myosin_tail_1"/>
    <property type="match status" value="1"/>
</dbReference>
<dbReference type="CDD" id="cd06747">
    <property type="entry name" value="PDZ_MYO18-like"/>
    <property type="match status" value="1"/>
</dbReference>
<dbReference type="Gene3D" id="1.20.120.720">
    <property type="entry name" value="Myosin VI head, motor domain, U50 subdomain"/>
    <property type="match status" value="1"/>
</dbReference>
<organism evidence="15 16">
    <name type="scientific">Cyprinus carpio</name>
    <name type="common">Common carp</name>
    <dbReference type="NCBI Taxonomy" id="7962"/>
    <lineage>
        <taxon>Eukaryota</taxon>
        <taxon>Metazoa</taxon>
        <taxon>Chordata</taxon>
        <taxon>Craniata</taxon>
        <taxon>Vertebrata</taxon>
        <taxon>Euteleostomi</taxon>
        <taxon>Actinopterygii</taxon>
        <taxon>Neopterygii</taxon>
        <taxon>Teleostei</taxon>
        <taxon>Ostariophysi</taxon>
        <taxon>Cypriniformes</taxon>
        <taxon>Cyprinidae</taxon>
        <taxon>Cyprininae</taxon>
        <taxon>Cyprinus</taxon>
    </lineage>
</organism>
<dbReference type="Gene3D" id="1.10.10.820">
    <property type="match status" value="1"/>
</dbReference>
<accession>A0A8C1NAJ2</accession>
<dbReference type="PANTHER" id="PTHR45615">
    <property type="entry name" value="MYOSIN HEAVY CHAIN, NON-MUSCLE"/>
    <property type="match status" value="1"/>
</dbReference>
<dbReference type="PROSITE" id="PS50106">
    <property type="entry name" value="PDZ"/>
    <property type="match status" value="1"/>
</dbReference>
<keyword evidence="16" id="KW-1185">Reference proteome</keyword>
<feature type="region of interest" description="Disordered" evidence="11">
    <location>
        <begin position="347"/>
        <end position="366"/>
    </location>
</feature>
<dbReference type="Proteomes" id="UP000694427">
    <property type="component" value="Unplaced"/>
</dbReference>
<dbReference type="InterPro" id="IPR036034">
    <property type="entry name" value="PDZ_sf"/>
</dbReference>
<feature type="region of interest" description="Disordered" evidence="11">
    <location>
        <begin position="1975"/>
        <end position="1998"/>
    </location>
</feature>
<feature type="domain" description="Myosin motor" evidence="13">
    <location>
        <begin position="455"/>
        <end position="1220"/>
    </location>
</feature>
<feature type="compositionally biased region" description="Low complexity" evidence="11">
    <location>
        <begin position="347"/>
        <end position="358"/>
    </location>
</feature>
<proteinExistence type="inferred from homology"/>
<dbReference type="InterPro" id="IPR036064">
    <property type="entry name" value="MYSc_Myo18"/>
</dbReference>
<feature type="region of interest" description="Disordered" evidence="11">
    <location>
        <begin position="101"/>
        <end position="123"/>
    </location>
</feature>
<dbReference type="Gene3D" id="3.40.850.10">
    <property type="entry name" value="Kinesin motor domain"/>
    <property type="match status" value="1"/>
</dbReference>
<feature type="region of interest" description="Disordered" evidence="11">
    <location>
        <begin position="1889"/>
        <end position="1910"/>
    </location>
</feature>
<evidence type="ECO:0000256" key="5">
    <source>
        <dbReference type="ARBA" id="ARBA00022741"/>
    </source>
</evidence>
<feature type="compositionally biased region" description="Basic and acidic residues" evidence="11">
    <location>
        <begin position="23"/>
        <end position="35"/>
    </location>
</feature>
<keyword evidence="6 10" id="KW-0067">ATP-binding</keyword>
<feature type="compositionally biased region" description="Basic and acidic residues" evidence="11">
    <location>
        <begin position="1478"/>
        <end position="1500"/>
    </location>
</feature>
<evidence type="ECO:0000256" key="9">
    <source>
        <dbReference type="ARBA" id="ARBA00023175"/>
    </source>
</evidence>
<dbReference type="GO" id="GO:0032982">
    <property type="term" value="C:myosin filament"/>
    <property type="evidence" value="ECO:0007669"/>
    <property type="project" value="TreeGrafter"/>
</dbReference>
<dbReference type="SUPFAM" id="SSF50156">
    <property type="entry name" value="PDZ domain-like"/>
    <property type="match status" value="1"/>
</dbReference>
<dbReference type="GO" id="GO:0005524">
    <property type="term" value="F:ATP binding"/>
    <property type="evidence" value="ECO:0007669"/>
    <property type="project" value="UniProtKB-UniRule"/>
</dbReference>
<feature type="domain" description="Myosin N-terminal SH3-like" evidence="14">
    <location>
        <begin position="399"/>
        <end position="451"/>
    </location>
</feature>
<dbReference type="GO" id="GO:0005737">
    <property type="term" value="C:cytoplasm"/>
    <property type="evidence" value="ECO:0007669"/>
    <property type="project" value="UniProtKB-SubCell"/>
</dbReference>
<evidence type="ECO:0000256" key="3">
    <source>
        <dbReference type="ARBA" id="ARBA00022490"/>
    </source>
</evidence>
<keyword evidence="3" id="KW-0963">Cytoplasm</keyword>
<dbReference type="PANTHER" id="PTHR45615:SF13">
    <property type="entry name" value="UNCONVENTIONAL MYOSIN-XVIIIA"/>
    <property type="match status" value="1"/>
</dbReference>
<dbReference type="InterPro" id="IPR001478">
    <property type="entry name" value="PDZ"/>
</dbReference>
<dbReference type="SMART" id="SM00242">
    <property type="entry name" value="MYSc"/>
    <property type="match status" value="1"/>
</dbReference>
<dbReference type="InterPro" id="IPR001609">
    <property type="entry name" value="Myosin_head_motor_dom-like"/>
</dbReference>
<dbReference type="Gene3D" id="2.30.42.10">
    <property type="match status" value="1"/>
</dbReference>
<dbReference type="Gene3D" id="4.10.270.10">
    <property type="entry name" value="Myosin, subunit A"/>
    <property type="match status" value="1"/>
</dbReference>
<feature type="region of interest" description="Disordered" evidence="11">
    <location>
        <begin position="47"/>
        <end position="77"/>
    </location>
</feature>
<dbReference type="PROSITE" id="PS51844">
    <property type="entry name" value="SH3_LIKE"/>
    <property type="match status" value="1"/>
</dbReference>
<dbReference type="InterPro" id="IPR057772">
    <property type="entry name" value="SH3_Myo18a"/>
</dbReference>
<keyword evidence="7" id="KW-0175">Coiled coil</keyword>
<dbReference type="Ensembl" id="ENSCCRT00010095790.1">
    <property type="protein sequence ID" value="ENSCCRP00010086375.1"/>
    <property type="gene ID" value="ENSCCRG00010037361.1"/>
</dbReference>
<feature type="binding site" evidence="10">
    <location>
        <begin position="548"/>
        <end position="555"/>
    </location>
    <ligand>
        <name>ATP</name>
        <dbReference type="ChEBI" id="CHEBI:30616"/>
    </ligand>
</feature>
<dbReference type="FunFam" id="4.10.270.10:FF:000002">
    <property type="entry name" value="unconventional myosin-XVIIIa isoform X1"/>
    <property type="match status" value="1"/>
</dbReference>
<feature type="compositionally biased region" description="Basic and acidic residues" evidence="11">
    <location>
        <begin position="106"/>
        <end position="123"/>
    </location>
</feature>
<reference evidence="15" key="2">
    <citation type="submission" date="2025-09" db="UniProtKB">
        <authorList>
            <consortium name="Ensembl"/>
        </authorList>
    </citation>
    <scope>IDENTIFICATION</scope>
</reference>
<dbReference type="InterPro" id="IPR036961">
    <property type="entry name" value="Kinesin_motor_dom_sf"/>
</dbReference>
<evidence type="ECO:0000259" key="12">
    <source>
        <dbReference type="PROSITE" id="PS50106"/>
    </source>
</evidence>
<feature type="region of interest" description="Disordered" evidence="11">
    <location>
        <begin position="1478"/>
        <end position="1523"/>
    </location>
</feature>
<dbReference type="GO" id="GO:0031032">
    <property type="term" value="P:actomyosin structure organization"/>
    <property type="evidence" value="ECO:0007669"/>
    <property type="project" value="TreeGrafter"/>
</dbReference>
<feature type="region of interest" description="Disordered" evidence="11">
    <location>
        <begin position="1"/>
        <end position="35"/>
    </location>
</feature>
<dbReference type="SMART" id="SM00015">
    <property type="entry name" value="IQ"/>
    <property type="match status" value="1"/>
</dbReference>
<dbReference type="Gene3D" id="1.20.58.530">
    <property type="match status" value="1"/>
</dbReference>
<evidence type="ECO:0000256" key="6">
    <source>
        <dbReference type="ARBA" id="ARBA00022840"/>
    </source>
</evidence>
<feature type="compositionally biased region" description="Basic and acidic residues" evidence="11">
    <location>
        <begin position="1"/>
        <end position="17"/>
    </location>
</feature>
<evidence type="ECO:0000256" key="11">
    <source>
        <dbReference type="SAM" id="MobiDB-lite"/>
    </source>
</evidence>
<dbReference type="InterPro" id="IPR004009">
    <property type="entry name" value="SH3_Myosin"/>
</dbReference>
<dbReference type="GO" id="GO:0051015">
    <property type="term" value="F:actin filament binding"/>
    <property type="evidence" value="ECO:0007669"/>
    <property type="project" value="TreeGrafter"/>
</dbReference>
<dbReference type="SUPFAM" id="SSF52540">
    <property type="entry name" value="P-loop containing nucleoside triphosphate hydrolases"/>
    <property type="match status" value="1"/>
</dbReference>
<feature type="region of interest" description="Disordered" evidence="11">
    <location>
        <begin position="1331"/>
        <end position="1352"/>
    </location>
</feature>
<dbReference type="PROSITE" id="PS51456">
    <property type="entry name" value="MYOSIN_MOTOR"/>
    <property type="match status" value="1"/>
</dbReference>
<feature type="compositionally biased region" description="Polar residues" evidence="11">
    <location>
        <begin position="157"/>
        <end position="174"/>
    </location>
</feature>
<evidence type="ECO:0000259" key="14">
    <source>
        <dbReference type="PROSITE" id="PS51844"/>
    </source>
</evidence>
<dbReference type="SUPFAM" id="SSF90257">
    <property type="entry name" value="Myosin rod fragments"/>
    <property type="match status" value="2"/>
</dbReference>
<sequence length="2067" mass="234702">MFNLMKKDKEKDGVRKEKKDKRDRRERMSAAELRSLDEMSMRRGFFNLNRSSKRDSKNKLEISNPIPIKVASSSELNLTDIESDGLSNRSSMVLDADQLSTASSSDDLKGDYGQDGHRSSVKERAARFGSLAMQNSQMGSIMKRFSFSQRNKDESPSEGSTPSGQNSAAPSPQVETKIFDPQRKPSLQHHQQQPSTGKKVQVPEIVDKMFPADLRLPAVVPPQTPEVRELVLQRRNTGDFGFSLRRTTMLDRGTDGRVYRRVVHFAEPGAGTKDLALGLVPGDRLVEINGRNVENKNRDEIVEMIRQSGDTVRLKVQPILELSELSRCWLRNTEGLRREAFDLEPVPSVSASSQVQGPSGDGSSPTAPLHGLARVCARVACWSVKTEEQIAAEQAWYGSEKVWLVHKDGFSLATVVKTETGSLPEGKVKIKLEHDGTVLDVDEDDVEKANPPSFDRCEDLAALLYLNESSVMHSLRQRYGGNLIHTYAGPNMVIINPVSAPSMYSEKVMHMFKGCRREDTAPHIYAVAQSAYRNLLTTRQDQSIVLLGKSGSGKTTNCQHLVQYLVSIAGSTGKIFTAEKWQAVYTILEAFGNSATSINNNASRFSQIVSLDFDQAGQVASASIQTMLLEKLRVVKRPETESTFNVFYYMMAGADSTLRTELHFNHFAENSAFGIVPQTKSEDKQKASQQFTKLQAAMKVLGISSDEQKALWLILGAIYHLGAAGATKAGRKQFARHEWAQKAAYLLGCTLEELSSAIFKHQPKGSLQRSTSFRQGPDDVGTGDNSALECLEAMAAGLYSELFTLVISLVNRALKSSQHSLCSLLIVDTPGFQNPKLAKRDRGATFEELCHNYTQERLQTLFHERTFVQELERYKEENIELALDDIESSTSLSVSAIDQTSTQVRTLARTDEARGLLWLMEEEALQPGGSEETLLERLFRYYSPVDGESKGPALLLKSEKAHHFLLGHSHGTDWVEYDARGWLSHAKQNPASQNAAILLQDSQKKNISGLFMGRSGGATVLSGSIAGLEGGSQLALRRATSMRKTFTTGVAAVKKKSLCIQIKLQVDALIDTVRRSRVHFVHCLLPKAETSAGDLKVLGGPSSRSGEIDAHGESCDNGLMQLDVCLLRAQLRGSKLLDALRIYRQGYPDHLVFSEFRRRFDVLTPHLTKKHGRNYIVTDERRAVEELLESLELEKSSYHMGLSRVFFRAGVLAKLEENRDIQTRRNITLFQAACRGYLARQAFKKRKIQDLAIRCIQKNIKKNRGVKGWPWWKLFTTVRPLIEVQLTEEQIRGKDEEIQQFKLKLEKVEKERNELRLNTDRLESKITELSSELADERNTGESASQLLESETSERLRLEKDMKDLQAKFDAMKKQMESMEMEVMEARLIRASELNGEMDDDDTGGEWRLKYERAIREIEFTKKRLQQEFDDKLEVEQQNKRQLERKLTDLQADNEEVQRVAQQLKKKCQRLTAELQDTKLHLEGQQSRNHDLEKKQRKFDSEQTQAQEEVQREKSQREKLSREKDMLTGEVFSLRQQLEDKDLEICAVNLKLEQMEAELQDLNSQESKDEASLAKVKKQIRDLEAKVKDQEEELDEQAGTIQMLEQAKLRLEMEMERLRQTHSKEIESKDDEVEEIRQSCSKKLKQMEVQLEEEYEEKQKVLRERRDLEAKLMSAQDQVSHRDVETEKRLRKDLKRTKALLADAQLMLDHLKNNAPSKREIAQLKNQLEESEFTCAASVKARKSMEVEIEDLHVQMDDISKSKQTLEEQLSRLQREKNDLQSRMEEDQEDLNELMKKHKAAVAQSTQNLAQISDLQAQLEEAMKEKQDVQEKLTALQSQLEFQEQSMVDKSLVSRQEAKIRELETKMEFEKTQVKRLESLVARLKENLEKLTEERDQRSASENREKEQNKRLLRQIRDIKEEMAELAKKEAEASRKKHELEMDIESLEAANQSLQADLKLAFKRIGDLQAAIEDEMESDDNEDLINSEGASDTDSEVEDRVDGVKSWLSKNKGSAKNLSDDGSLKSSRSVLQLFVHVFSHSHISISLLSSLYLFVFLFCAHPVCPSFI</sequence>
<evidence type="ECO:0000256" key="4">
    <source>
        <dbReference type="ARBA" id="ARBA00022553"/>
    </source>
</evidence>
<dbReference type="FunFam" id="3.40.850.10:FF:000020">
    <property type="entry name" value="unconventional myosin-XVIIIa isoform X1"/>
    <property type="match status" value="1"/>
</dbReference>
<dbReference type="InterPro" id="IPR002928">
    <property type="entry name" value="Myosin_tail"/>
</dbReference>
<keyword evidence="8 10" id="KW-0518">Myosin</keyword>
<dbReference type="GO" id="GO:0048731">
    <property type="term" value="P:system development"/>
    <property type="evidence" value="ECO:0007669"/>
    <property type="project" value="UniProtKB-ARBA"/>
</dbReference>
<dbReference type="FunFam" id="2.30.42.10:FF:000059">
    <property type="entry name" value="unconventional myosin-XVIIIa isoform X1"/>
    <property type="match status" value="1"/>
</dbReference>
<feature type="compositionally biased region" description="Acidic residues" evidence="11">
    <location>
        <begin position="1975"/>
        <end position="1996"/>
    </location>
</feature>
<dbReference type="Pfam" id="PF24556">
    <property type="entry name" value="SH3_Myosin-XVIIIa"/>
    <property type="match status" value="1"/>
</dbReference>
<feature type="compositionally biased region" description="Basic and acidic residues" evidence="11">
    <location>
        <begin position="1508"/>
        <end position="1523"/>
    </location>
</feature>
<dbReference type="SMART" id="SM00228">
    <property type="entry name" value="PDZ"/>
    <property type="match status" value="1"/>
</dbReference>
<name>A0A8C1NAJ2_CYPCA</name>
<comment type="caution">
    <text evidence="10">Lacks conserved residue(s) required for the propagation of feature annotation.</text>
</comment>